<evidence type="ECO:0000313" key="2">
    <source>
        <dbReference type="Proteomes" id="UP000053268"/>
    </source>
</evidence>
<dbReference type="EMBL" id="KQ459602">
    <property type="protein sequence ID" value="KPI93544.1"/>
    <property type="molecule type" value="Genomic_DNA"/>
</dbReference>
<reference evidence="1 2" key="1">
    <citation type="journal article" date="2015" name="Nat. Commun.">
        <title>Outbred genome sequencing and CRISPR/Cas9 gene editing in butterflies.</title>
        <authorList>
            <person name="Li X."/>
            <person name="Fan D."/>
            <person name="Zhang W."/>
            <person name="Liu G."/>
            <person name="Zhang L."/>
            <person name="Zhao L."/>
            <person name="Fang X."/>
            <person name="Chen L."/>
            <person name="Dong Y."/>
            <person name="Chen Y."/>
            <person name="Ding Y."/>
            <person name="Zhao R."/>
            <person name="Feng M."/>
            <person name="Zhu Y."/>
            <person name="Feng Y."/>
            <person name="Jiang X."/>
            <person name="Zhu D."/>
            <person name="Xiang H."/>
            <person name="Feng X."/>
            <person name="Li S."/>
            <person name="Wang J."/>
            <person name="Zhang G."/>
            <person name="Kronforst M.R."/>
            <person name="Wang W."/>
        </authorList>
    </citation>
    <scope>NUCLEOTIDE SEQUENCE [LARGE SCALE GENOMIC DNA]</scope>
    <source>
        <strain evidence="1">Ya'a_city_454_Px</strain>
        <tissue evidence="1">Whole body</tissue>
    </source>
</reference>
<sequence>MWTQDKARSLLQSKTILISLGIREARRKAEREVRYVFIRATRSRPAERPPELRRPPAGLRPYFRTEIFIAAPEAALT</sequence>
<proteinExistence type="predicted"/>
<name>A0A194PLD4_PAPXU</name>
<keyword evidence="2" id="KW-1185">Reference proteome</keyword>
<dbReference type="AlphaFoldDB" id="A0A194PLD4"/>
<protein>
    <submittedName>
        <fullName evidence="1">Uncharacterized protein</fullName>
    </submittedName>
</protein>
<accession>A0A194PLD4</accession>
<organism evidence="1 2">
    <name type="scientific">Papilio xuthus</name>
    <name type="common">Asian swallowtail butterfly</name>
    <dbReference type="NCBI Taxonomy" id="66420"/>
    <lineage>
        <taxon>Eukaryota</taxon>
        <taxon>Metazoa</taxon>
        <taxon>Ecdysozoa</taxon>
        <taxon>Arthropoda</taxon>
        <taxon>Hexapoda</taxon>
        <taxon>Insecta</taxon>
        <taxon>Pterygota</taxon>
        <taxon>Neoptera</taxon>
        <taxon>Endopterygota</taxon>
        <taxon>Lepidoptera</taxon>
        <taxon>Glossata</taxon>
        <taxon>Ditrysia</taxon>
        <taxon>Papilionoidea</taxon>
        <taxon>Papilionidae</taxon>
        <taxon>Papilioninae</taxon>
        <taxon>Papilio</taxon>
    </lineage>
</organism>
<gene>
    <name evidence="1" type="ORF">RR46_10804</name>
</gene>
<dbReference type="Proteomes" id="UP000053268">
    <property type="component" value="Unassembled WGS sequence"/>
</dbReference>
<evidence type="ECO:0000313" key="1">
    <source>
        <dbReference type="EMBL" id="KPI93544.1"/>
    </source>
</evidence>